<keyword evidence="1" id="KW-0472">Membrane</keyword>
<proteinExistence type="predicted"/>
<keyword evidence="1" id="KW-0812">Transmembrane</keyword>
<dbReference type="EMBL" id="UYIO01000001">
    <property type="protein sequence ID" value="VDG76555.1"/>
    <property type="molecule type" value="Genomic_DNA"/>
</dbReference>
<evidence type="ECO:0000256" key="1">
    <source>
        <dbReference type="SAM" id="Phobius"/>
    </source>
</evidence>
<name>A0A7Z8Y984_9ACTO</name>
<reference evidence="2 3" key="1">
    <citation type="submission" date="2018-11" db="EMBL/GenBank/DDBJ databases">
        <authorList>
            <consortium name="Pathogen Informatics"/>
        </authorList>
    </citation>
    <scope>NUCLEOTIDE SEQUENCE [LARGE SCALE GENOMIC DNA]</scope>
    <source>
        <strain evidence="2 3">NCTC10327</strain>
    </source>
</reference>
<accession>A0A7Z8Y984</accession>
<comment type="caution">
    <text evidence="2">The sequence shown here is derived from an EMBL/GenBank/DDBJ whole genome shotgun (WGS) entry which is preliminary data.</text>
</comment>
<dbReference type="AlphaFoldDB" id="A0A7Z8Y984"/>
<protein>
    <recommendedName>
        <fullName evidence="4">Glycosyl transferase family 4</fullName>
    </recommendedName>
</protein>
<keyword evidence="1" id="KW-1133">Transmembrane helix</keyword>
<gene>
    <name evidence="2" type="ORF">NCTC10327_01193</name>
</gene>
<dbReference type="Proteomes" id="UP000269974">
    <property type="component" value="Unassembled WGS sequence"/>
</dbReference>
<sequence>MRGCAVVPEGAGGPEGAGRIEISKWGTSMRRKRRRRALVAAAGALAAAGTRAILRRREHSAWQRTAHDGRQVSLGEGVVAAAGLSVTAGMSGIGGAALLATGGAATAGYIDDTCAERFAENPKGLRGHLGALRRGVLTSGNVKLMLIASSAALSARALRQPGDIPFFDTAVRTGLIAASANIINLFDLRPGRALKVAGLAALPLLGNSVPLPASRLAAGVCGVGLVCAEDDLSGKTMLGDTGANAFGATLGTAWALLPRRTVRCAILAGLVGLTLASERVSFSKIIAETPILRSLDEAGRR</sequence>
<evidence type="ECO:0008006" key="4">
    <source>
        <dbReference type="Google" id="ProtNLM"/>
    </source>
</evidence>
<feature type="transmembrane region" description="Helical" evidence="1">
    <location>
        <begin position="37"/>
        <end position="54"/>
    </location>
</feature>
<evidence type="ECO:0000313" key="2">
    <source>
        <dbReference type="EMBL" id="VDG76555.1"/>
    </source>
</evidence>
<organism evidence="2 3">
    <name type="scientific">Actinobaculum suis</name>
    <dbReference type="NCBI Taxonomy" id="1657"/>
    <lineage>
        <taxon>Bacteria</taxon>
        <taxon>Bacillati</taxon>
        <taxon>Actinomycetota</taxon>
        <taxon>Actinomycetes</taxon>
        <taxon>Actinomycetales</taxon>
        <taxon>Actinomycetaceae</taxon>
        <taxon>Actinobaculum</taxon>
    </lineage>
</organism>
<evidence type="ECO:0000313" key="3">
    <source>
        <dbReference type="Proteomes" id="UP000269974"/>
    </source>
</evidence>